<feature type="compositionally biased region" description="Polar residues" evidence="1">
    <location>
        <begin position="751"/>
        <end position="763"/>
    </location>
</feature>
<evidence type="ECO:0000313" key="2">
    <source>
        <dbReference type="EMBL" id="ETS86400.1"/>
    </source>
</evidence>
<dbReference type="OrthoDB" id="3438840at2759"/>
<feature type="compositionally biased region" description="Basic and acidic residues" evidence="1">
    <location>
        <begin position="139"/>
        <end position="154"/>
    </location>
</feature>
<feature type="region of interest" description="Disordered" evidence="1">
    <location>
        <begin position="202"/>
        <end position="222"/>
    </location>
</feature>
<feature type="compositionally biased region" description="Basic and acidic residues" evidence="1">
    <location>
        <begin position="42"/>
        <end position="51"/>
    </location>
</feature>
<accession>W3XK74</accession>
<dbReference type="InParanoid" id="W3XK74"/>
<feature type="region of interest" description="Disordered" evidence="1">
    <location>
        <begin position="436"/>
        <end position="474"/>
    </location>
</feature>
<feature type="region of interest" description="Disordered" evidence="1">
    <location>
        <begin position="125"/>
        <end position="169"/>
    </location>
</feature>
<dbReference type="HOGENOM" id="CLU_008005_0_0_1"/>
<feature type="region of interest" description="Disordered" evidence="1">
    <location>
        <begin position="683"/>
        <end position="728"/>
    </location>
</feature>
<feature type="compositionally biased region" description="Basic and acidic residues" evidence="1">
    <location>
        <begin position="461"/>
        <end position="471"/>
    </location>
</feature>
<feature type="region of interest" description="Disordered" evidence="1">
    <location>
        <begin position="1"/>
        <end position="51"/>
    </location>
</feature>
<dbReference type="STRING" id="1229662.W3XK74"/>
<reference evidence="3" key="1">
    <citation type="journal article" date="2015" name="BMC Genomics">
        <title>Genomic and transcriptomic analysis of the endophytic fungus Pestalotiopsis fici reveals its lifestyle and high potential for synthesis of natural products.</title>
        <authorList>
            <person name="Wang X."/>
            <person name="Zhang X."/>
            <person name="Liu L."/>
            <person name="Xiang M."/>
            <person name="Wang W."/>
            <person name="Sun X."/>
            <person name="Che Y."/>
            <person name="Guo L."/>
            <person name="Liu G."/>
            <person name="Guo L."/>
            <person name="Wang C."/>
            <person name="Yin W.B."/>
            <person name="Stadler M."/>
            <person name="Zhang X."/>
            <person name="Liu X."/>
        </authorList>
    </citation>
    <scope>NUCLEOTIDE SEQUENCE [LARGE SCALE GENOMIC DNA]</scope>
    <source>
        <strain evidence="3">W106-1 / CGMCC3.15140</strain>
    </source>
</reference>
<feature type="region of interest" description="Disordered" evidence="1">
    <location>
        <begin position="621"/>
        <end position="671"/>
    </location>
</feature>
<dbReference type="GeneID" id="19265241"/>
<feature type="compositionally biased region" description="Polar residues" evidence="1">
    <location>
        <begin position="155"/>
        <end position="166"/>
    </location>
</feature>
<feature type="compositionally biased region" description="Polar residues" evidence="1">
    <location>
        <begin position="309"/>
        <end position="333"/>
    </location>
</feature>
<evidence type="ECO:0000313" key="3">
    <source>
        <dbReference type="Proteomes" id="UP000030651"/>
    </source>
</evidence>
<dbReference type="OMA" id="LNVMEGN"/>
<dbReference type="Proteomes" id="UP000030651">
    <property type="component" value="Unassembled WGS sequence"/>
</dbReference>
<feature type="compositionally biased region" description="Basic and acidic residues" evidence="1">
    <location>
        <begin position="202"/>
        <end position="219"/>
    </location>
</feature>
<keyword evidence="3" id="KW-1185">Reference proteome</keyword>
<name>W3XK74_PESFW</name>
<feature type="region of interest" description="Disordered" evidence="1">
    <location>
        <begin position="241"/>
        <end position="349"/>
    </location>
</feature>
<protein>
    <submittedName>
        <fullName evidence="2">Uncharacterized protein</fullName>
    </submittedName>
</protein>
<sequence>MAAQMAMYAPSHGKTGSSGSIPPYPQPPSPTLTNPDMILPDHLPDSPDRSRSPLMMWNNGGFDLGVSAYNMNVAHAPTTPIIYGNGTMLSDIGEVTEAESTVGGPVKSPRNGYYKAGFGVRQSSNNPAYEAAKKKKTKKSEPKVMSRDRERRLSMESTSTITNGDNPGTFADFDDSVSVVDSNFQGDDEESVADSYVFYDGADERTPEEEAAREAEERYSTALSRRAEQILANAKRRLTNMEGNLNRARSSLSVDSGGSEASPTPYSRPGTALQRHHDSGPPRGFIGHSRISSENGLLNTNDFKPATLSPRSSSALGVTGSYQQLLRSSSFRSAESKRDSPPNENHVNSVYGNAAYTKSKVSMHDSKYTLEQLGEDDASRPAVPTQDSLEDAKLDTFLNPTFGSYDDKGLRRSASTAQMRDIKDHMAELKGRLSSLRDQARADSMKRRSVQSLRSASPFTHARELSSDSKIELPSGKSMKDINKWNDGVESLHESDIGDDEDQEINDNMSIISDSIYSEQEAMSPRTGWNQDTETRFAEAITTDYPAMANGGAALDDDLEDMRTEDGYDDIEDDETDFQDVMSEGGESLYHDTVQHQVSHEDREDAFDYEHFFLHSAMGSMTQRKLTRSRSRGSRASFSSEDSVETTRGPTINGEYQRGRRGSNASLSSVDSFLTATEGRITRAENNEGMEYFPAQGTTAPKRTRSHTPNKSKRITLDLGRPTSHTDLSQPRATLIQRPQSSAATYMHRPSVSSLGSAGTNRSFPLVNRPKPNGVLTPCESPDQGLKKISETLMSETASLCDSINLGEKPIGQLEKEDQMLVERMVASLGKCVLGLSENGRAGSESRVFRRRIEAARQILEGIQPV</sequence>
<feature type="compositionally biased region" description="Basic residues" evidence="1">
    <location>
        <begin position="702"/>
        <end position="714"/>
    </location>
</feature>
<evidence type="ECO:0000256" key="1">
    <source>
        <dbReference type="SAM" id="MobiDB-lite"/>
    </source>
</evidence>
<proteinExistence type="predicted"/>
<feature type="region of interest" description="Disordered" evidence="1">
    <location>
        <begin position="751"/>
        <end position="782"/>
    </location>
</feature>
<dbReference type="KEGG" id="pfy:PFICI_00228"/>
<dbReference type="eggNOG" id="ENOG502SDRZ">
    <property type="taxonomic scope" value="Eukaryota"/>
</dbReference>
<organism evidence="2 3">
    <name type="scientific">Pestalotiopsis fici (strain W106-1 / CGMCC3.15140)</name>
    <dbReference type="NCBI Taxonomy" id="1229662"/>
    <lineage>
        <taxon>Eukaryota</taxon>
        <taxon>Fungi</taxon>
        <taxon>Dikarya</taxon>
        <taxon>Ascomycota</taxon>
        <taxon>Pezizomycotina</taxon>
        <taxon>Sordariomycetes</taxon>
        <taxon>Xylariomycetidae</taxon>
        <taxon>Amphisphaeriales</taxon>
        <taxon>Sporocadaceae</taxon>
        <taxon>Pestalotiopsis</taxon>
    </lineage>
</organism>
<dbReference type="RefSeq" id="XP_007827000.1">
    <property type="nucleotide sequence ID" value="XM_007828809.1"/>
</dbReference>
<feature type="compositionally biased region" description="Polar residues" evidence="1">
    <location>
        <begin position="290"/>
        <end position="302"/>
    </location>
</feature>
<gene>
    <name evidence="2" type="ORF">PFICI_00228</name>
</gene>
<dbReference type="EMBL" id="KI912109">
    <property type="protein sequence ID" value="ETS86400.1"/>
    <property type="molecule type" value="Genomic_DNA"/>
</dbReference>
<dbReference type="AlphaFoldDB" id="W3XK74"/>
<feature type="compositionally biased region" description="Polar residues" evidence="1">
    <location>
        <begin position="241"/>
        <end position="265"/>
    </location>
</feature>